<sequence>MHNTFDKKTKAFERAISTMQADLQQLANKGNVSDRFIAKQNRILKSLIEYYNESQYLIDNIQDQLKETQIANNRHREQLTDRIIQFEAICILHGILDFPYFLSYSKHILIDWAIDLHNDEKGFMLTDMMKTYVKELPEKDRTTVETILFRRINQRIEGLLNKMNDSRKKPKE</sequence>
<dbReference type="OrthoDB" id="1163747at2"/>
<dbReference type="RefSeq" id="WP_143918944.1">
    <property type="nucleotide sequence ID" value="NZ_CANMIK010000101.1"/>
</dbReference>
<gene>
    <name evidence="1" type="ORF">FOF46_28975</name>
</gene>
<evidence type="ECO:0000313" key="2">
    <source>
        <dbReference type="Proteomes" id="UP000318833"/>
    </source>
</evidence>
<reference evidence="1 2" key="1">
    <citation type="submission" date="2019-07" db="EMBL/GenBank/DDBJ databases">
        <title>The draft genome sequence of Aquimarina algiphila M91.</title>
        <authorList>
            <person name="Meng X."/>
        </authorList>
    </citation>
    <scope>NUCLEOTIDE SEQUENCE [LARGE SCALE GENOMIC DNA]</scope>
    <source>
        <strain evidence="1 2">M91</strain>
    </source>
</reference>
<protein>
    <submittedName>
        <fullName evidence="1">Uncharacterized protein</fullName>
    </submittedName>
</protein>
<evidence type="ECO:0000313" key="1">
    <source>
        <dbReference type="EMBL" id="TSE03522.1"/>
    </source>
</evidence>
<dbReference type="EMBL" id="VLNR01000106">
    <property type="protein sequence ID" value="TSE03522.1"/>
    <property type="molecule type" value="Genomic_DNA"/>
</dbReference>
<dbReference type="AlphaFoldDB" id="A0A554VB39"/>
<proteinExistence type="predicted"/>
<keyword evidence="2" id="KW-1185">Reference proteome</keyword>
<comment type="caution">
    <text evidence="1">The sequence shown here is derived from an EMBL/GenBank/DDBJ whole genome shotgun (WGS) entry which is preliminary data.</text>
</comment>
<organism evidence="1 2">
    <name type="scientific">Aquimarina algiphila</name>
    <dbReference type="NCBI Taxonomy" id="2047982"/>
    <lineage>
        <taxon>Bacteria</taxon>
        <taxon>Pseudomonadati</taxon>
        <taxon>Bacteroidota</taxon>
        <taxon>Flavobacteriia</taxon>
        <taxon>Flavobacteriales</taxon>
        <taxon>Flavobacteriaceae</taxon>
        <taxon>Aquimarina</taxon>
    </lineage>
</organism>
<dbReference type="Proteomes" id="UP000318833">
    <property type="component" value="Unassembled WGS sequence"/>
</dbReference>
<accession>A0A554VB39</accession>
<name>A0A554VB39_9FLAO</name>